<dbReference type="PROSITE" id="PS01081">
    <property type="entry name" value="HTH_TETR_1"/>
    <property type="match status" value="1"/>
</dbReference>
<dbReference type="Pfam" id="PF00440">
    <property type="entry name" value="TetR_N"/>
    <property type="match status" value="1"/>
</dbReference>
<dbReference type="PROSITE" id="PS50977">
    <property type="entry name" value="HTH_TETR_2"/>
    <property type="match status" value="1"/>
</dbReference>
<dbReference type="RefSeq" id="WP_058950390.1">
    <property type="nucleotide sequence ID" value="NZ_BBXV01000026.1"/>
</dbReference>
<keyword evidence="1" id="KW-0678">Repressor</keyword>
<dbReference type="AlphaFoldDB" id="A0A0U9H6I3"/>
<protein>
    <submittedName>
        <fullName evidence="5">DNA-binding transcriptional repressor AcrR</fullName>
    </submittedName>
</protein>
<dbReference type="InterPro" id="IPR023772">
    <property type="entry name" value="DNA-bd_HTH_TetR-type_CS"/>
</dbReference>
<dbReference type="InterPro" id="IPR009057">
    <property type="entry name" value="Homeodomain-like_sf"/>
</dbReference>
<proteinExistence type="predicted"/>
<dbReference type="PANTHER" id="PTHR43479:SF22">
    <property type="entry name" value="TRANSCRIPTIONAL REGULATOR, TETR FAMILY"/>
    <property type="match status" value="1"/>
</dbReference>
<evidence type="ECO:0000259" key="4">
    <source>
        <dbReference type="PROSITE" id="PS50977"/>
    </source>
</evidence>
<organism evidence="5 6">
    <name type="scientific">Oceanobacillus picturae</name>
    <dbReference type="NCBI Taxonomy" id="171693"/>
    <lineage>
        <taxon>Bacteria</taxon>
        <taxon>Bacillati</taxon>
        <taxon>Bacillota</taxon>
        <taxon>Bacilli</taxon>
        <taxon>Bacillales</taxon>
        <taxon>Bacillaceae</taxon>
        <taxon>Oceanobacillus</taxon>
    </lineage>
</organism>
<evidence type="ECO:0000313" key="5">
    <source>
        <dbReference type="EMBL" id="GAQ18330.1"/>
    </source>
</evidence>
<dbReference type="InterPro" id="IPR050624">
    <property type="entry name" value="HTH-type_Tx_Regulator"/>
</dbReference>
<evidence type="ECO:0000256" key="1">
    <source>
        <dbReference type="ARBA" id="ARBA00022491"/>
    </source>
</evidence>
<evidence type="ECO:0000313" key="6">
    <source>
        <dbReference type="Proteomes" id="UP000052946"/>
    </source>
</evidence>
<dbReference type="InterPro" id="IPR001647">
    <property type="entry name" value="HTH_TetR"/>
</dbReference>
<sequence>MNERKRQVLLTAQRLFIEKGFSTTSVQDILEGSKISKGTFYNYFTSKNECLVAILEYVNEETFVRRRELLIGEKKSDKHVLAKQIAVRMQINREENLFMLFEAIFHSGDQELRDFVKKNHLKELFWLSERLIDIYGEKASPYALDGAVLLLGMMQQIFHIWAAASNNLGEVDTLVLYVLRRMDAIIPGLVSNQDTLLNEEVVVSLKRSLNSKKYSRDQVVEQLTGFTEKLSDEANVDGKQCIHFLMEELTADSPRIYLIETVTRAFTNAFTGTTDELEAREIASRLWSYVDTENNA</sequence>
<comment type="caution">
    <text evidence="5">The sequence shown here is derived from an EMBL/GenBank/DDBJ whole genome shotgun (WGS) entry which is preliminary data.</text>
</comment>
<reference evidence="5 6" key="2">
    <citation type="journal article" date="2016" name="Genome Announc.">
        <title>Draft Genome Sequence of Oceanobacillus picturae Heshi-B3, Isolated from Fermented Rice Bran in a Traditional Japanese Seafood Dish.</title>
        <authorList>
            <person name="Akuzawa S."/>
            <person name="Nagaoka J."/>
            <person name="Kanekatsu M."/>
            <person name="Kanesaki Y."/>
            <person name="Suzuki T."/>
        </authorList>
    </citation>
    <scope>NUCLEOTIDE SEQUENCE [LARGE SCALE GENOMIC DNA]</scope>
    <source>
        <strain evidence="5 6">Heshi-B3</strain>
    </source>
</reference>
<gene>
    <name evidence="5" type="ORF">OPHB3_2269</name>
</gene>
<dbReference type="Proteomes" id="UP000052946">
    <property type="component" value="Unassembled WGS sequence"/>
</dbReference>
<evidence type="ECO:0000256" key="3">
    <source>
        <dbReference type="PROSITE-ProRule" id="PRU00335"/>
    </source>
</evidence>
<reference evidence="6" key="1">
    <citation type="submission" date="2015-07" db="EMBL/GenBank/DDBJ databases">
        <title>Draft Genome Sequence of Oceanobacillus picturae Heshi-B3 that Was Isolated from Fermented Rice Bran with Aging Salted Mackerel, Which Was Named Heshiko as Traditional Fermented Seafood in Japan.</title>
        <authorList>
            <person name="Akuzawa S."/>
            <person name="Nakagawa J."/>
            <person name="Kanekatsu T."/>
            <person name="Kanesaki Y."/>
            <person name="Suzuki T."/>
        </authorList>
    </citation>
    <scope>NUCLEOTIDE SEQUENCE [LARGE SCALE GENOMIC DNA]</scope>
    <source>
        <strain evidence="6">Heshi-B3</strain>
    </source>
</reference>
<feature type="domain" description="HTH tetR-type" evidence="4">
    <location>
        <begin position="2"/>
        <end position="62"/>
    </location>
</feature>
<keyword evidence="2 3" id="KW-0238">DNA-binding</keyword>
<dbReference type="PRINTS" id="PR00455">
    <property type="entry name" value="HTHTETR"/>
</dbReference>
<dbReference type="PANTHER" id="PTHR43479">
    <property type="entry name" value="ACREF/ENVCD OPERON REPRESSOR-RELATED"/>
    <property type="match status" value="1"/>
</dbReference>
<feature type="DNA-binding region" description="H-T-H motif" evidence="3">
    <location>
        <begin position="25"/>
        <end position="44"/>
    </location>
</feature>
<evidence type="ECO:0000256" key="2">
    <source>
        <dbReference type="ARBA" id="ARBA00023125"/>
    </source>
</evidence>
<dbReference type="GO" id="GO:0003677">
    <property type="term" value="F:DNA binding"/>
    <property type="evidence" value="ECO:0007669"/>
    <property type="project" value="UniProtKB-UniRule"/>
</dbReference>
<dbReference type="EMBL" id="BBXV01000026">
    <property type="protein sequence ID" value="GAQ18330.1"/>
    <property type="molecule type" value="Genomic_DNA"/>
</dbReference>
<accession>A0A0U9H6I3</accession>
<dbReference type="Gene3D" id="1.10.357.10">
    <property type="entry name" value="Tetracycline Repressor, domain 2"/>
    <property type="match status" value="1"/>
</dbReference>
<name>A0A0U9H6I3_9BACI</name>
<dbReference type="OrthoDB" id="9812993at2"/>
<dbReference type="SUPFAM" id="SSF46689">
    <property type="entry name" value="Homeodomain-like"/>
    <property type="match status" value="1"/>
</dbReference>